<protein>
    <recommendedName>
        <fullName evidence="2">dUTP diphosphatase</fullName>
        <ecNumber evidence="2">3.6.1.23</ecNumber>
    </recommendedName>
</protein>
<dbReference type="InterPro" id="IPR036157">
    <property type="entry name" value="dUTPase-like_sf"/>
</dbReference>
<organism evidence="7">
    <name type="scientific">Candidatus Actinomarina minuta</name>
    <dbReference type="NCBI Taxonomy" id="1389454"/>
    <lineage>
        <taxon>Bacteria</taxon>
        <taxon>Bacillati</taxon>
        <taxon>Actinomycetota</taxon>
        <taxon>Actinomycetes</taxon>
        <taxon>Candidatus Actinomarinidae</taxon>
        <taxon>Candidatus Actinomarinales</taxon>
        <taxon>Candidatus Actinomarineae</taxon>
        <taxon>Candidatus Actinomarinaceae</taxon>
        <taxon>Candidatus Actinomarina</taxon>
    </lineage>
</organism>
<dbReference type="Pfam" id="PF00692">
    <property type="entry name" value="dUTPase"/>
    <property type="match status" value="1"/>
</dbReference>
<dbReference type="GO" id="GO:0004170">
    <property type="term" value="F:dUTP diphosphatase activity"/>
    <property type="evidence" value="ECO:0007669"/>
    <property type="project" value="UniProtKB-EC"/>
</dbReference>
<dbReference type="InterPro" id="IPR029054">
    <property type="entry name" value="dUTPase-like"/>
</dbReference>
<dbReference type="EC" id="3.6.1.23" evidence="2"/>
<dbReference type="EMBL" id="KC811119">
    <property type="protein sequence ID" value="AGQ19001.1"/>
    <property type="molecule type" value="Genomic_DNA"/>
</dbReference>
<sequence length="145" mass="15561">MNKNIEIEIQLTNNNASVPSRKHDSDIGYDISSSVNALIPSKEVQLINTGIAISLPNQCAGFVLPRSGLASKHKITLINSPGLIDPGYTGELMVPLINHGSTDYQISIGDRIAQLVLINTNSVEFKIVENLPDTERSTGGFGSTD</sequence>
<dbReference type="PANTHER" id="PTHR11241">
    <property type="entry name" value="DEOXYURIDINE 5'-TRIPHOSPHATE NUCLEOTIDOHYDROLASE"/>
    <property type="match status" value="1"/>
</dbReference>
<feature type="domain" description="dUTPase-like" evidence="6">
    <location>
        <begin position="15"/>
        <end position="144"/>
    </location>
</feature>
<name>S5DJK6_9ACTN</name>
<dbReference type="Gene3D" id="2.70.40.10">
    <property type="match status" value="1"/>
</dbReference>
<dbReference type="AlphaFoldDB" id="S5DJK6"/>
<evidence type="ECO:0000256" key="1">
    <source>
        <dbReference type="ARBA" id="ARBA00006581"/>
    </source>
</evidence>
<accession>S5DJK6</accession>
<reference evidence="7" key="1">
    <citation type="journal article" date="2013" name="Sci. Rep.">
        <title>Metagenomics uncovers a new group of low GC and ultra-small marine Actinobacteria.</title>
        <authorList>
            <person name="Ghai R."/>
            <person name="Mizuno C.M."/>
            <person name="Picazo A."/>
            <person name="Camacho A."/>
            <person name="Rodriguez-Valera F."/>
        </authorList>
    </citation>
    <scope>NUCLEOTIDE SEQUENCE</scope>
</reference>
<evidence type="ECO:0000256" key="4">
    <source>
        <dbReference type="ARBA" id="ARBA00023080"/>
    </source>
</evidence>
<evidence type="ECO:0000256" key="2">
    <source>
        <dbReference type="ARBA" id="ARBA00012379"/>
    </source>
</evidence>
<dbReference type="GO" id="GO:0046081">
    <property type="term" value="P:dUTP catabolic process"/>
    <property type="evidence" value="ECO:0007669"/>
    <property type="project" value="InterPro"/>
</dbReference>
<dbReference type="InterPro" id="IPR033704">
    <property type="entry name" value="dUTPase_trimeric"/>
</dbReference>
<dbReference type="GO" id="GO:0000287">
    <property type="term" value="F:magnesium ion binding"/>
    <property type="evidence" value="ECO:0007669"/>
    <property type="project" value="InterPro"/>
</dbReference>
<evidence type="ECO:0000256" key="3">
    <source>
        <dbReference type="ARBA" id="ARBA00022801"/>
    </source>
</evidence>
<comment type="catalytic activity">
    <reaction evidence="5">
        <text>dUTP + H2O = dUMP + diphosphate + H(+)</text>
        <dbReference type="Rhea" id="RHEA:10248"/>
        <dbReference type="ChEBI" id="CHEBI:15377"/>
        <dbReference type="ChEBI" id="CHEBI:15378"/>
        <dbReference type="ChEBI" id="CHEBI:33019"/>
        <dbReference type="ChEBI" id="CHEBI:61555"/>
        <dbReference type="ChEBI" id="CHEBI:246422"/>
        <dbReference type="EC" id="3.6.1.23"/>
    </reaction>
</comment>
<dbReference type="CDD" id="cd07557">
    <property type="entry name" value="trimeric_dUTPase"/>
    <property type="match status" value="1"/>
</dbReference>
<dbReference type="PANTHER" id="PTHR11241:SF0">
    <property type="entry name" value="DEOXYURIDINE 5'-TRIPHOSPHATE NUCLEOTIDOHYDROLASE"/>
    <property type="match status" value="1"/>
</dbReference>
<comment type="similarity">
    <text evidence="1">Belongs to the dUTPase family.</text>
</comment>
<evidence type="ECO:0000259" key="6">
    <source>
        <dbReference type="Pfam" id="PF00692"/>
    </source>
</evidence>
<proteinExistence type="inferred from homology"/>
<dbReference type="NCBIfam" id="NF001862">
    <property type="entry name" value="PRK00601.1"/>
    <property type="match status" value="1"/>
</dbReference>
<evidence type="ECO:0000256" key="5">
    <source>
        <dbReference type="ARBA" id="ARBA00047686"/>
    </source>
</evidence>
<dbReference type="GO" id="GO:0006226">
    <property type="term" value="P:dUMP biosynthetic process"/>
    <property type="evidence" value="ECO:0007669"/>
    <property type="project" value="InterPro"/>
</dbReference>
<keyword evidence="3" id="KW-0378">Hydrolase</keyword>
<evidence type="ECO:0000313" key="7">
    <source>
        <dbReference type="EMBL" id="AGQ19001.1"/>
    </source>
</evidence>
<dbReference type="InterPro" id="IPR008181">
    <property type="entry name" value="dUTPase"/>
</dbReference>
<keyword evidence="4" id="KW-0546">Nucleotide metabolism</keyword>
<dbReference type="SUPFAM" id="SSF51283">
    <property type="entry name" value="dUTPase-like"/>
    <property type="match status" value="1"/>
</dbReference>
<dbReference type="NCBIfam" id="TIGR00576">
    <property type="entry name" value="dut"/>
    <property type="match status" value="1"/>
</dbReference>